<reference evidence="2" key="2">
    <citation type="journal article" date="2020" name="Nat. Commun.">
        <title>Large-scale genome sequencing of mycorrhizal fungi provides insights into the early evolution of symbiotic traits.</title>
        <authorList>
            <person name="Miyauchi S."/>
            <person name="Kiss E."/>
            <person name="Kuo A."/>
            <person name="Drula E."/>
            <person name="Kohler A."/>
            <person name="Sanchez-Garcia M."/>
            <person name="Morin E."/>
            <person name="Andreopoulos B."/>
            <person name="Barry K.W."/>
            <person name="Bonito G."/>
            <person name="Buee M."/>
            <person name="Carver A."/>
            <person name="Chen C."/>
            <person name="Cichocki N."/>
            <person name="Clum A."/>
            <person name="Culley D."/>
            <person name="Crous P.W."/>
            <person name="Fauchery L."/>
            <person name="Girlanda M."/>
            <person name="Hayes R.D."/>
            <person name="Keri Z."/>
            <person name="LaButti K."/>
            <person name="Lipzen A."/>
            <person name="Lombard V."/>
            <person name="Magnuson J."/>
            <person name="Maillard F."/>
            <person name="Murat C."/>
            <person name="Nolan M."/>
            <person name="Ohm R.A."/>
            <person name="Pangilinan J."/>
            <person name="Pereira M.F."/>
            <person name="Perotto S."/>
            <person name="Peter M."/>
            <person name="Pfister S."/>
            <person name="Riley R."/>
            <person name="Sitrit Y."/>
            <person name="Stielow J.B."/>
            <person name="Szollosi G."/>
            <person name="Zifcakova L."/>
            <person name="Stursova M."/>
            <person name="Spatafora J.W."/>
            <person name="Tedersoo L."/>
            <person name="Vaario L.M."/>
            <person name="Yamada A."/>
            <person name="Yan M."/>
            <person name="Wang P."/>
            <person name="Xu J."/>
            <person name="Bruns T."/>
            <person name="Baldrian P."/>
            <person name="Vilgalys R."/>
            <person name="Dunand C."/>
            <person name="Henrissat B."/>
            <person name="Grigoriev I.V."/>
            <person name="Hibbett D."/>
            <person name="Nagy L.G."/>
            <person name="Martin F.M."/>
        </authorList>
    </citation>
    <scope>NUCLEOTIDE SEQUENCE</scope>
    <source>
        <strain evidence="2">Prilba</strain>
    </source>
</reference>
<evidence type="ECO:0000313" key="2">
    <source>
        <dbReference type="EMBL" id="KAF8487472.1"/>
    </source>
</evidence>
<dbReference type="OrthoDB" id="448455at2759"/>
<gene>
    <name evidence="2" type="ORF">DFH94DRAFT_678494</name>
</gene>
<dbReference type="InterPro" id="IPR031350">
    <property type="entry name" value="Goodbye_dom"/>
</dbReference>
<proteinExistence type="predicted"/>
<sequence length="246" mass="27167">MSDPSASSHLQVLFEAALQDYEKQTGIALAKHPLADKLHNCDTVESVTAVLHEQTQAFSEFWGEDKVLIPLKNTISVMCKLSATANFGRDIGLHFPPVTAIHTGLAVLLSAVKGTIDSYDSLVDLLESIDHFLNRLDIYTKFSPTIAMTEILVKILVELLSTLALATKQIKEGKRKNIFKKLLGDKAVDAVLQRLDRLTQDEARITAAQTLEIVHGLFQIMKEIIDGEQIHWAFRPLGAGVEDPSL</sequence>
<dbReference type="Pfam" id="PF17109">
    <property type="entry name" value="Goodbye"/>
    <property type="match status" value="1"/>
</dbReference>
<organism evidence="2 3">
    <name type="scientific">Russula ochroleuca</name>
    <dbReference type="NCBI Taxonomy" id="152965"/>
    <lineage>
        <taxon>Eukaryota</taxon>
        <taxon>Fungi</taxon>
        <taxon>Dikarya</taxon>
        <taxon>Basidiomycota</taxon>
        <taxon>Agaricomycotina</taxon>
        <taxon>Agaricomycetes</taxon>
        <taxon>Russulales</taxon>
        <taxon>Russulaceae</taxon>
        <taxon>Russula</taxon>
    </lineage>
</organism>
<evidence type="ECO:0000259" key="1">
    <source>
        <dbReference type="Pfam" id="PF17109"/>
    </source>
</evidence>
<comment type="caution">
    <text evidence="2">The sequence shown here is derived from an EMBL/GenBank/DDBJ whole genome shotgun (WGS) entry which is preliminary data.</text>
</comment>
<feature type="domain" description="Fungal STAND N-terminal Goodbye" evidence="1">
    <location>
        <begin position="14"/>
        <end position="139"/>
    </location>
</feature>
<dbReference type="AlphaFoldDB" id="A0A9P5N6L6"/>
<dbReference type="EMBL" id="WHVB01000001">
    <property type="protein sequence ID" value="KAF8487472.1"/>
    <property type="molecule type" value="Genomic_DNA"/>
</dbReference>
<accession>A0A9P5N6L6</accession>
<protein>
    <recommendedName>
        <fullName evidence="1">Fungal STAND N-terminal Goodbye domain-containing protein</fullName>
    </recommendedName>
</protein>
<reference evidence="2" key="1">
    <citation type="submission" date="2019-10" db="EMBL/GenBank/DDBJ databases">
        <authorList>
            <consortium name="DOE Joint Genome Institute"/>
            <person name="Kuo A."/>
            <person name="Miyauchi S."/>
            <person name="Kiss E."/>
            <person name="Drula E."/>
            <person name="Kohler A."/>
            <person name="Sanchez-Garcia M."/>
            <person name="Andreopoulos B."/>
            <person name="Barry K.W."/>
            <person name="Bonito G."/>
            <person name="Buee M."/>
            <person name="Carver A."/>
            <person name="Chen C."/>
            <person name="Cichocki N."/>
            <person name="Clum A."/>
            <person name="Culley D."/>
            <person name="Crous P.W."/>
            <person name="Fauchery L."/>
            <person name="Girlanda M."/>
            <person name="Hayes R."/>
            <person name="Keri Z."/>
            <person name="LaButti K."/>
            <person name="Lipzen A."/>
            <person name="Lombard V."/>
            <person name="Magnuson J."/>
            <person name="Maillard F."/>
            <person name="Morin E."/>
            <person name="Murat C."/>
            <person name="Nolan M."/>
            <person name="Ohm R."/>
            <person name="Pangilinan J."/>
            <person name="Pereira M."/>
            <person name="Perotto S."/>
            <person name="Peter M."/>
            <person name="Riley R."/>
            <person name="Sitrit Y."/>
            <person name="Stielow B."/>
            <person name="Szollosi G."/>
            <person name="Zifcakova L."/>
            <person name="Stursova M."/>
            <person name="Spatafora J.W."/>
            <person name="Tedersoo L."/>
            <person name="Vaario L.-M."/>
            <person name="Yamada A."/>
            <person name="Yan M."/>
            <person name="Wang P."/>
            <person name="Xu J."/>
            <person name="Bruns T."/>
            <person name="Baldrian P."/>
            <person name="Vilgalys R."/>
            <person name="Henrissat B."/>
            <person name="Grigoriev I.V."/>
            <person name="Hibbett D."/>
            <person name="Nagy L.G."/>
            <person name="Martin F.M."/>
        </authorList>
    </citation>
    <scope>NUCLEOTIDE SEQUENCE</scope>
    <source>
        <strain evidence="2">Prilba</strain>
    </source>
</reference>
<name>A0A9P5N6L6_9AGAM</name>
<evidence type="ECO:0000313" key="3">
    <source>
        <dbReference type="Proteomes" id="UP000759537"/>
    </source>
</evidence>
<keyword evidence="3" id="KW-1185">Reference proteome</keyword>
<dbReference type="Proteomes" id="UP000759537">
    <property type="component" value="Unassembled WGS sequence"/>
</dbReference>